<keyword evidence="8" id="KW-0238">DNA-binding</keyword>
<dbReference type="SUPFAM" id="SSF55979">
    <property type="entry name" value="DNA clamp"/>
    <property type="match status" value="3"/>
</dbReference>
<evidence type="ECO:0000313" key="16">
    <source>
        <dbReference type="EMBL" id="TFU27659.1"/>
    </source>
</evidence>
<dbReference type="Proteomes" id="UP000297244">
    <property type="component" value="Unassembled WGS sequence"/>
</dbReference>
<dbReference type="RefSeq" id="WP_135259247.1">
    <property type="nucleotide sequence ID" value="NZ_ML214273.1"/>
</dbReference>
<dbReference type="Proteomes" id="UP000297668">
    <property type="component" value="Unassembled WGS sequence"/>
</dbReference>
<evidence type="ECO:0000256" key="3">
    <source>
        <dbReference type="ARBA" id="ARBA00022490"/>
    </source>
</evidence>
<keyword evidence="3 9" id="KW-0963">Cytoplasm</keyword>
<comment type="similarity">
    <text evidence="2 9">Belongs to the beta sliding clamp family.</text>
</comment>
<dbReference type="GO" id="GO:0008408">
    <property type="term" value="F:3'-5' exonuclease activity"/>
    <property type="evidence" value="ECO:0007669"/>
    <property type="project" value="InterPro"/>
</dbReference>
<organism evidence="13">
    <name type="scientific">Thermus tengchongensis</name>
    <dbReference type="NCBI Taxonomy" id="1214928"/>
    <lineage>
        <taxon>Bacteria</taxon>
        <taxon>Thermotogati</taxon>
        <taxon>Deinococcota</taxon>
        <taxon>Deinococci</taxon>
        <taxon>Thermales</taxon>
        <taxon>Thermaceae</taxon>
        <taxon>Thermus</taxon>
    </lineage>
</organism>
<dbReference type="InterPro" id="IPR022637">
    <property type="entry name" value="DNA_polIII_beta_cen"/>
</dbReference>
<dbReference type="GO" id="GO:0009360">
    <property type="term" value="C:DNA polymerase III complex"/>
    <property type="evidence" value="ECO:0007669"/>
    <property type="project" value="InterPro"/>
</dbReference>
<evidence type="ECO:0000256" key="7">
    <source>
        <dbReference type="ARBA" id="ARBA00022932"/>
    </source>
</evidence>
<protein>
    <recommendedName>
        <fullName evidence="9">Beta sliding clamp</fullName>
    </recommendedName>
</protein>
<dbReference type="InterPro" id="IPR022635">
    <property type="entry name" value="DNA_polIII_beta_C"/>
</dbReference>
<dbReference type="EMBL" id="SKBL01000039">
    <property type="protein sequence ID" value="TFU14243.1"/>
    <property type="molecule type" value="Genomic_DNA"/>
</dbReference>
<dbReference type="SMART" id="SM00480">
    <property type="entry name" value="POL3Bc"/>
    <property type="match status" value="1"/>
</dbReference>
<evidence type="ECO:0000256" key="4">
    <source>
        <dbReference type="ARBA" id="ARBA00022679"/>
    </source>
</evidence>
<dbReference type="InterPro" id="IPR001001">
    <property type="entry name" value="DNA_polIII_beta"/>
</dbReference>
<dbReference type="AlphaFoldDB" id="A0A4Y9ET75"/>
<dbReference type="NCBIfam" id="TIGR00663">
    <property type="entry name" value="dnan"/>
    <property type="match status" value="1"/>
</dbReference>
<evidence type="ECO:0000313" key="14">
    <source>
        <dbReference type="EMBL" id="HGN85259.1"/>
    </source>
</evidence>
<dbReference type="Pfam" id="PF00712">
    <property type="entry name" value="DNA_pol3_beta"/>
    <property type="match status" value="1"/>
</dbReference>
<feature type="domain" description="DNA polymerase III beta sliding clamp central" evidence="11">
    <location>
        <begin position="134"/>
        <end position="258"/>
    </location>
</feature>
<dbReference type="Gene3D" id="3.10.150.10">
    <property type="entry name" value="DNA Polymerase III, subunit A, domain 2"/>
    <property type="match status" value="3"/>
</dbReference>
<keyword evidence="7 9" id="KW-0239">DNA-directed DNA polymerase</keyword>
<evidence type="ECO:0000256" key="8">
    <source>
        <dbReference type="ARBA" id="ARBA00023125"/>
    </source>
</evidence>
<comment type="subunit">
    <text evidence="9">Forms a ring-shaped head-to-tail homodimer around DNA.</text>
</comment>
<dbReference type="InterPro" id="IPR046938">
    <property type="entry name" value="DNA_clamp_sf"/>
</dbReference>
<dbReference type="PIRSF" id="PIRSF000804">
    <property type="entry name" value="DNA_pol_III_b"/>
    <property type="match status" value="1"/>
</dbReference>
<dbReference type="GO" id="GO:0005737">
    <property type="term" value="C:cytoplasm"/>
    <property type="evidence" value="ECO:0007669"/>
    <property type="project" value="UniProtKB-SubCell"/>
</dbReference>
<gene>
    <name evidence="13" type="primary">dnaN</name>
    <name evidence="15" type="ORF">E0489_12705</name>
    <name evidence="16" type="ORF">E0687_00285</name>
    <name evidence="14" type="ORF">ENT80_03695</name>
    <name evidence="13" type="ORF">ENU54_07300</name>
</gene>
<comment type="function">
    <text evidence="9">Confers DNA tethering and processivity to DNA polymerases and other proteins. Acts as a clamp, forming a ring around DNA (a reaction catalyzed by the clamp-loading complex) which diffuses in an ATP-independent manner freely and bidirectionally along dsDNA. Initially characterized for its ability to contact the catalytic subunit of DNA polymerase III (Pol III), a complex, multichain enzyme responsible for most of the replicative synthesis in bacteria; Pol III exhibits 3'-5' exonuclease proofreading activity. The beta chain is required for initiation of replication as well as for processivity of DNA replication.</text>
</comment>
<name>A0A4Y9ET75_9DEIN</name>
<keyword evidence="4 9" id="KW-0808">Transferase</keyword>
<evidence type="ECO:0000256" key="6">
    <source>
        <dbReference type="ARBA" id="ARBA00022705"/>
    </source>
</evidence>
<dbReference type="Pfam" id="PF02768">
    <property type="entry name" value="DNA_pol3_beta_3"/>
    <property type="match status" value="1"/>
</dbReference>
<evidence type="ECO:0000256" key="9">
    <source>
        <dbReference type="PIRNR" id="PIRNR000804"/>
    </source>
</evidence>
<evidence type="ECO:0000259" key="10">
    <source>
        <dbReference type="Pfam" id="PF00712"/>
    </source>
</evidence>
<evidence type="ECO:0000313" key="17">
    <source>
        <dbReference type="Proteomes" id="UP000297244"/>
    </source>
</evidence>
<evidence type="ECO:0000259" key="12">
    <source>
        <dbReference type="Pfam" id="PF02768"/>
    </source>
</evidence>
<accession>A0A4Y9ET75</accession>
<dbReference type="PANTHER" id="PTHR30478">
    <property type="entry name" value="DNA POLYMERASE III SUBUNIT BETA"/>
    <property type="match status" value="1"/>
</dbReference>
<evidence type="ECO:0000256" key="5">
    <source>
        <dbReference type="ARBA" id="ARBA00022695"/>
    </source>
</evidence>
<dbReference type="GO" id="GO:0006271">
    <property type="term" value="P:DNA strand elongation involved in DNA replication"/>
    <property type="evidence" value="ECO:0007669"/>
    <property type="project" value="TreeGrafter"/>
</dbReference>
<reference evidence="13" key="2">
    <citation type="journal article" date="2020" name="mSystems">
        <title>Genome- and Community-Level Interaction Insights into Carbon Utilization and Element Cycling Functions of Hydrothermarchaeota in Hydrothermal Sediment.</title>
        <authorList>
            <person name="Zhou Z."/>
            <person name="Liu Y."/>
            <person name="Xu W."/>
            <person name="Pan J."/>
            <person name="Luo Z.H."/>
            <person name="Li M."/>
        </authorList>
    </citation>
    <scope>NUCLEOTIDE SEQUENCE [LARGE SCALE GENOMIC DNA]</scope>
    <source>
        <strain evidence="14">SpSt-611</strain>
        <strain evidence="13">SpSt-679</strain>
    </source>
</reference>
<keyword evidence="6 9" id="KW-0235">DNA replication</keyword>
<dbReference type="EMBL" id="DTCX01000406">
    <property type="protein sequence ID" value="HGL50384.1"/>
    <property type="molecule type" value="Genomic_DNA"/>
</dbReference>
<sequence>MKVKVPKTLLTEHVALLERVIPTRSSNPLFTYLGLALTPDTLVLFGTNGEVDLEVCLKLPTEGEGRFLVPAQPFFQLVRSLPGDQVELDFGAELSLSSGSFSTRLSLAPDEGYPELFFPSLEGPAEPYPLQTLLPVEELLKALSYVRYAASNEEYRAIFRGVQLEFSEGGLRSVASDGYRLALYRLARPQPFAKKVVVPARSVDEMVRVLKGMGEGEVALALGPGVLGLATSGSQGAAATGKGQLRMAVRLMEGEFPDYERVIPKEFPLKAAFEVEAFREALRRVSVLSDRQNHRVDLLFEEGRVLFSAEGDYGKGQEEVPVHLEGVPLAVAYNARYLLEALSPLSGQALLLLSGPTSPSLVRPGEASPAEKGEGYQAVVVPLRV</sequence>
<evidence type="ECO:0000256" key="2">
    <source>
        <dbReference type="ARBA" id="ARBA00010752"/>
    </source>
</evidence>
<dbReference type="EMBL" id="SJZF01000001">
    <property type="protein sequence ID" value="TFU27659.1"/>
    <property type="molecule type" value="Genomic_DNA"/>
</dbReference>
<feature type="domain" description="DNA polymerase III beta sliding clamp C-terminal" evidence="12">
    <location>
        <begin position="261"/>
        <end position="368"/>
    </location>
</feature>
<comment type="subcellular location">
    <subcellularLocation>
        <location evidence="1 9">Cytoplasm</location>
    </subcellularLocation>
</comment>
<dbReference type="GO" id="GO:0003887">
    <property type="term" value="F:DNA-directed DNA polymerase activity"/>
    <property type="evidence" value="ECO:0007669"/>
    <property type="project" value="UniProtKB-UniRule"/>
</dbReference>
<dbReference type="PANTHER" id="PTHR30478:SF0">
    <property type="entry name" value="BETA SLIDING CLAMP"/>
    <property type="match status" value="1"/>
</dbReference>
<evidence type="ECO:0000313" key="18">
    <source>
        <dbReference type="Proteomes" id="UP000297668"/>
    </source>
</evidence>
<dbReference type="GO" id="GO:0003677">
    <property type="term" value="F:DNA binding"/>
    <property type="evidence" value="ECO:0007669"/>
    <property type="project" value="UniProtKB-UniRule"/>
</dbReference>
<dbReference type="InterPro" id="IPR022634">
    <property type="entry name" value="DNA_polIII_beta_N"/>
</dbReference>
<evidence type="ECO:0000313" key="15">
    <source>
        <dbReference type="EMBL" id="TFU14243.1"/>
    </source>
</evidence>
<dbReference type="Pfam" id="PF02767">
    <property type="entry name" value="DNA_pol3_beta_2"/>
    <property type="match status" value="1"/>
</dbReference>
<evidence type="ECO:0000313" key="13">
    <source>
        <dbReference type="EMBL" id="HGL50384.1"/>
    </source>
</evidence>
<evidence type="ECO:0000259" key="11">
    <source>
        <dbReference type="Pfam" id="PF02767"/>
    </source>
</evidence>
<reference evidence="17 18" key="1">
    <citation type="submission" date="2019-03" db="EMBL/GenBank/DDBJ databases">
        <title>Thermus tengchongensis species for the arsenic transformation mechanism.</title>
        <authorList>
            <person name="Yuan G.C."/>
        </authorList>
    </citation>
    <scope>NUCLEOTIDE SEQUENCE [LARGE SCALE GENOMIC DNA]</scope>
    <source>
        <strain evidence="16 18">15W</strain>
        <strain evidence="15 17">15Y</strain>
    </source>
</reference>
<feature type="domain" description="DNA polymerase III beta sliding clamp N-terminal" evidence="10">
    <location>
        <begin position="1"/>
        <end position="115"/>
    </location>
</feature>
<keyword evidence="17" id="KW-1185">Reference proteome</keyword>
<dbReference type="CDD" id="cd00140">
    <property type="entry name" value="beta_clamp"/>
    <property type="match status" value="1"/>
</dbReference>
<proteinExistence type="inferred from homology"/>
<keyword evidence="5 9" id="KW-0548">Nucleotidyltransferase</keyword>
<evidence type="ECO:0000256" key="1">
    <source>
        <dbReference type="ARBA" id="ARBA00004496"/>
    </source>
</evidence>
<dbReference type="EMBL" id="DTAB01000215">
    <property type="protein sequence ID" value="HGN85259.1"/>
    <property type="molecule type" value="Genomic_DNA"/>
</dbReference>
<dbReference type="STRING" id="1449357.GCA_000744175_00648"/>
<dbReference type="OrthoDB" id="8421503at2"/>
<comment type="caution">
    <text evidence="13">The sequence shown here is derived from an EMBL/GenBank/DDBJ whole genome shotgun (WGS) entry which is preliminary data.</text>
</comment>